<dbReference type="EMBL" id="JBHSOE010000003">
    <property type="protein sequence ID" value="MFC5654489.1"/>
    <property type="molecule type" value="Genomic_DNA"/>
</dbReference>
<sequence>MAPGYLPDTHTPPRQIRIGDQWYEFQAALELMGETPVGGGSARAENLRAYLDWFLHKEGAAMPTRPPADLVPKIKRRARQIKKEAEENAKARSAARRKA</sequence>
<protein>
    <submittedName>
        <fullName evidence="1">Uncharacterized protein</fullName>
    </submittedName>
</protein>
<dbReference type="Proteomes" id="UP001596065">
    <property type="component" value="Unassembled WGS sequence"/>
</dbReference>
<gene>
    <name evidence="1" type="ORF">ACFP3J_03145</name>
</gene>
<reference evidence="2" key="1">
    <citation type="journal article" date="2019" name="Int. J. Syst. Evol. Microbiol.">
        <title>The Global Catalogue of Microorganisms (GCM) 10K type strain sequencing project: providing services to taxonomists for standard genome sequencing and annotation.</title>
        <authorList>
            <consortium name="The Broad Institute Genomics Platform"/>
            <consortium name="The Broad Institute Genome Sequencing Center for Infectious Disease"/>
            <person name="Wu L."/>
            <person name="Ma J."/>
        </authorList>
    </citation>
    <scope>NUCLEOTIDE SEQUENCE [LARGE SCALE GENOMIC DNA]</scope>
    <source>
        <strain evidence="2">KCTC 5701</strain>
    </source>
</reference>
<dbReference type="RefSeq" id="WP_344347258.1">
    <property type="nucleotide sequence ID" value="NZ_BAAASM010000009.1"/>
</dbReference>
<keyword evidence="2" id="KW-1185">Reference proteome</keyword>
<organism evidence="1 2">
    <name type="scientific">Streptomyces nogalater</name>
    <dbReference type="NCBI Taxonomy" id="38314"/>
    <lineage>
        <taxon>Bacteria</taxon>
        <taxon>Bacillati</taxon>
        <taxon>Actinomycetota</taxon>
        <taxon>Actinomycetes</taxon>
        <taxon>Kitasatosporales</taxon>
        <taxon>Streptomycetaceae</taxon>
        <taxon>Streptomyces</taxon>
    </lineage>
</organism>
<evidence type="ECO:0000313" key="1">
    <source>
        <dbReference type="EMBL" id="MFC5654489.1"/>
    </source>
</evidence>
<evidence type="ECO:0000313" key="2">
    <source>
        <dbReference type="Proteomes" id="UP001596065"/>
    </source>
</evidence>
<accession>A0ABW0WBQ6</accession>
<comment type="caution">
    <text evidence="1">The sequence shown here is derived from an EMBL/GenBank/DDBJ whole genome shotgun (WGS) entry which is preliminary data.</text>
</comment>
<name>A0ABW0WBQ6_STRNO</name>
<proteinExistence type="predicted"/>